<evidence type="ECO:0000313" key="2">
    <source>
        <dbReference type="Proteomes" id="UP001162131"/>
    </source>
</evidence>
<comment type="caution">
    <text evidence="1">The sequence shown here is derived from an EMBL/GenBank/DDBJ whole genome shotgun (WGS) entry which is preliminary data.</text>
</comment>
<accession>A0AAU9J6V7</accession>
<gene>
    <name evidence="1" type="ORF">BSTOLATCC_MIC28808</name>
</gene>
<dbReference type="AlphaFoldDB" id="A0AAU9J6V7"/>
<reference evidence="1" key="1">
    <citation type="submission" date="2021-09" db="EMBL/GenBank/DDBJ databases">
        <authorList>
            <consortium name="AG Swart"/>
            <person name="Singh M."/>
            <person name="Singh A."/>
            <person name="Seah K."/>
            <person name="Emmerich C."/>
        </authorList>
    </citation>
    <scope>NUCLEOTIDE SEQUENCE</scope>
    <source>
        <strain evidence="1">ATCC30299</strain>
    </source>
</reference>
<dbReference type="EMBL" id="CAJZBQ010000028">
    <property type="protein sequence ID" value="CAG9321529.1"/>
    <property type="molecule type" value="Genomic_DNA"/>
</dbReference>
<proteinExistence type="predicted"/>
<organism evidence="1 2">
    <name type="scientific">Blepharisma stoltei</name>
    <dbReference type="NCBI Taxonomy" id="1481888"/>
    <lineage>
        <taxon>Eukaryota</taxon>
        <taxon>Sar</taxon>
        <taxon>Alveolata</taxon>
        <taxon>Ciliophora</taxon>
        <taxon>Postciliodesmatophora</taxon>
        <taxon>Heterotrichea</taxon>
        <taxon>Heterotrichida</taxon>
        <taxon>Blepharismidae</taxon>
        <taxon>Blepharisma</taxon>
    </lineage>
</organism>
<evidence type="ECO:0000313" key="1">
    <source>
        <dbReference type="EMBL" id="CAG9321529.1"/>
    </source>
</evidence>
<keyword evidence="2" id="KW-1185">Reference proteome</keyword>
<name>A0AAU9J6V7_9CILI</name>
<protein>
    <submittedName>
        <fullName evidence="1">Uncharacterized protein</fullName>
    </submittedName>
</protein>
<sequence length="123" mass="14380">MASHEWPDLQCECRNYIRARFLMHRATKELILPWDRKQFPLVSSLAWEEVFHIFLPALLRHSLLSNRCKATLFDVFARNRTISFPFSANPGEKEGRLSESFRTRNLIQLKGLRMENLAGSLSC</sequence>
<dbReference type="Proteomes" id="UP001162131">
    <property type="component" value="Unassembled WGS sequence"/>
</dbReference>